<dbReference type="PANTHER" id="PTHR33204:SF29">
    <property type="entry name" value="TRANSCRIPTIONAL REGULATOR"/>
    <property type="match status" value="1"/>
</dbReference>
<sequence length="126" mass="14610">MYERKIPELLDCGLAVALKVIGGKWKAWILDCINRGVARPSAIHREMQEVAPRIINMHLKELEEYGILYKEVYAESPARVEYRFTEVGKSLLPVLATLETWGNTHKEFIHRNIEIYQPGTCRFLPQ</sequence>
<dbReference type="Gene3D" id="1.10.10.10">
    <property type="entry name" value="Winged helix-like DNA-binding domain superfamily/Winged helix DNA-binding domain"/>
    <property type="match status" value="1"/>
</dbReference>
<organism evidence="5 6">
    <name type="scientific">Chitinophaga filiformis</name>
    <name type="common">Myxococcus filiformis</name>
    <name type="synonym">Flexibacter filiformis</name>
    <dbReference type="NCBI Taxonomy" id="104663"/>
    <lineage>
        <taxon>Bacteria</taxon>
        <taxon>Pseudomonadati</taxon>
        <taxon>Bacteroidota</taxon>
        <taxon>Chitinophagia</taxon>
        <taxon>Chitinophagales</taxon>
        <taxon>Chitinophagaceae</taxon>
        <taxon>Chitinophaga</taxon>
    </lineage>
</organism>
<dbReference type="AlphaFoldDB" id="A0A1G7MDI7"/>
<feature type="domain" description="HTH hxlR-type" evidence="4">
    <location>
        <begin position="12"/>
        <end position="110"/>
    </location>
</feature>
<dbReference type="InterPro" id="IPR002577">
    <property type="entry name" value="HTH_HxlR"/>
</dbReference>
<dbReference type="InterPro" id="IPR036388">
    <property type="entry name" value="WH-like_DNA-bd_sf"/>
</dbReference>
<keyword evidence="2 5" id="KW-0238">DNA-binding</keyword>
<keyword evidence="3" id="KW-0804">Transcription</keyword>
<protein>
    <submittedName>
        <fullName evidence="5">DNA-binding transcriptional regulator, HxlR family</fullName>
    </submittedName>
</protein>
<reference evidence="6" key="1">
    <citation type="submission" date="2016-10" db="EMBL/GenBank/DDBJ databases">
        <authorList>
            <person name="Varghese N."/>
            <person name="Submissions S."/>
        </authorList>
    </citation>
    <scope>NUCLEOTIDE SEQUENCE [LARGE SCALE GENOMIC DNA]</scope>
    <source>
        <strain evidence="6">DSM 527</strain>
    </source>
</reference>
<dbReference type="STRING" id="104663.SAMN04488121_102362"/>
<dbReference type="PANTHER" id="PTHR33204">
    <property type="entry name" value="TRANSCRIPTIONAL REGULATOR, MARR FAMILY"/>
    <property type="match status" value="1"/>
</dbReference>
<evidence type="ECO:0000313" key="5">
    <source>
        <dbReference type="EMBL" id="SDF59179.1"/>
    </source>
</evidence>
<evidence type="ECO:0000313" key="6">
    <source>
        <dbReference type="Proteomes" id="UP000199045"/>
    </source>
</evidence>
<name>A0A1G7MDI7_CHIFI</name>
<dbReference type="SUPFAM" id="SSF46785">
    <property type="entry name" value="Winged helix' DNA-binding domain"/>
    <property type="match status" value="1"/>
</dbReference>
<evidence type="ECO:0000259" key="4">
    <source>
        <dbReference type="PROSITE" id="PS51118"/>
    </source>
</evidence>
<dbReference type="Proteomes" id="UP000199045">
    <property type="component" value="Unassembled WGS sequence"/>
</dbReference>
<dbReference type="GO" id="GO:0003677">
    <property type="term" value="F:DNA binding"/>
    <property type="evidence" value="ECO:0007669"/>
    <property type="project" value="UniProtKB-KW"/>
</dbReference>
<dbReference type="EMBL" id="FNBN01000002">
    <property type="protein sequence ID" value="SDF59179.1"/>
    <property type="molecule type" value="Genomic_DNA"/>
</dbReference>
<dbReference type="PROSITE" id="PS51118">
    <property type="entry name" value="HTH_HXLR"/>
    <property type="match status" value="1"/>
</dbReference>
<keyword evidence="1" id="KW-0805">Transcription regulation</keyword>
<accession>A0A1G7MDI7</accession>
<evidence type="ECO:0000256" key="3">
    <source>
        <dbReference type="ARBA" id="ARBA00023163"/>
    </source>
</evidence>
<dbReference type="OrthoDB" id="9797599at2"/>
<dbReference type="Pfam" id="PF01638">
    <property type="entry name" value="HxlR"/>
    <property type="match status" value="1"/>
</dbReference>
<evidence type="ECO:0000256" key="2">
    <source>
        <dbReference type="ARBA" id="ARBA00023125"/>
    </source>
</evidence>
<evidence type="ECO:0000256" key="1">
    <source>
        <dbReference type="ARBA" id="ARBA00023015"/>
    </source>
</evidence>
<dbReference type="RefSeq" id="WP_089830650.1">
    <property type="nucleotide sequence ID" value="NZ_FNBN01000002.1"/>
</dbReference>
<gene>
    <name evidence="5" type="ORF">SAMN04488121_102362</name>
</gene>
<proteinExistence type="predicted"/>
<dbReference type="InterPro" id="IPR036390">
    <property type="entry name" value="WH_DNA-bd_sf"/>
</dbReference>